<gene>
    <name evidence="1" type="ORF">Vretimale_18578</name>
</gene>
<dbReference type="AlphaFoldDB" id="A0A8J4LZ46"/>
<protein>
    <submittedName>
        <fullName evidence="1">Uncharacterized protein</fullName>
    </submittedName>
</protein>
<proteinExistence type="predicted"/>
<dbReference type="Proteomes" id="UP000722791">
    <property type="component" value="Unassembled WGS sequence"/>
</dbReference>
<organism evidence="1 2">
    <name type="scientific">Volvox reticuliferus</name>
    <dbReference type="NCBI Taxonomy" id="1737510"/>
    <lineage>
        <taxon>Eukaryota</taxon>
        <taxon>Viridiplantae</taxon>
        <taxon>Chlorophyta</taxon>
        <taxon>core chlorophytes</taxon>
        <taxon>Chlorophyceae</taxon>
        <taxon>CS clade</taxon>
        <taxon>Chlamydomonadales</taxon>
        <taxon>Volvocaceae</taxon>
        <taxon>Volvox</taxon>
    </lineage>
</organism>
<evidence type="ECO:0000313" key="2">
    <source>
        <dbReference type="Proteomes" id="UP000722791"/>
    </source>
</evidence>
<sequence length="140" mass="14586">IGCMYLGWYIVEENTAVALTLALAVAIAARVKADLYFPNIPPATSEAEKHSVLSVHHAIVGRGVALRPNAAARANKMVGGFQLLTRSGTPDGPGKLVDIGGEPVMAYGPGYIKGATQETSVYPDATTLLPRAGDPTKADL</sequence>
<accession>A0A8J4LZ46</accession>
<feature type="non-terminal residue" evidence="1">
    <location>
        <position position="1"/>
    </location>
</feature>
<dbReference type="EMBL" id="BNCQ01000071">
    <property type="protein sequence ID" value="GIM15929.1"/>
    <property type="molecule type" value="Genomic_DNA"/>
</dbReference>
<comment type="caution">
    <text evidence="1">The sequence shown here is derived from an EMBL/GenBank/DDBJ whole genome shotgun (WGS) entry which is preliminary data.</text>
</comment>
<feature type="non-terminal residue" evidence="1">
    <location>
        <position position="140"/>
    </location>
</feature>
<name>A0A8J4LZ46_9CHLO</name>
<evidence type="ECO:0000313" key="1">
    <source>
        <dbReference type="EMBL" id="GIM15929.1"/>
    </source>
</evidence>
<reference evidence="1" key="1">
    <citation type="journal article" date="2021" name="Proc. Natl. Acad. Sci. U.S.A.">
        <title>Three genomes in the algal genus Volvox reveal the fate of a haploid sex-determining region after a transition to homothallism.</title>
        <authorList>
            <person name="Yamamoto K."/>
            <person name="Hamaji T."/>
            <person name="Kawai-Toyooka H."/>
            <person name="Matsuzaki R."/>
            <person name="Takahashi F."/>
            <person name="Nishimura Y."/>
            <person name="Kawachi M."/>
            <person name="Noguchi H."/>
            <person name="Minakuchi Y."/>
            <person name="Umen J.G."/>
            <person name="Toyoda A."/>
            <person name="Nozaki H."/>
        </authorList>
    </citation>
    <scope>NUCLEOTIDE SEQUENCE</scope>
    <source>
        <strain evidence="1">NIES-3785</strain>
    </source>
</reference>